<evidence type="ECO:0000256" key="8">
    <source>
        <dbReference type="PROSITE-ProRule" id="PRU01360"/>
    </source>
</evidence>
<dbReference type="RefSeq" id="WP_183976861.1">
    <property type="nucleotide sequence ID" value="NZ_JACIBY010000009.1"/>
</dbReference>
<evidence type="ECO:0000256" key="7">
    <source>
        <dbReference type="ARBA" id="ARBA00023237"/>
    </source>
</evidence>
<keyword evidence="10" id="KW-0732">Signal</keyword>
<accession>A0A7W5ZNB9</accession>
<dbReference type="Pfam" id="PF07715">
    <property type="entry name" value="Plug"/>
    <property type="match status" value="1"/>
</dbReference>
<feature type="signal peptide" evidence="10">
    <location>
        <begin position="1"/>
        <end position="19"/>
    </location>
</feature>
<evidence type="ECO:0000256" key="5">
    <source>
        <dbReference type="ARBA" id="ARBA00023077"/>
    </source>
</evidence>
<evidence type="ECO:0000256" key="1">
    <source>
        <dbReference type="ARBA" id="ARBA00004571"/>
    </source>
</evidence>
<dbReference type="PROSITE" id="PS52016">
    <property type="entry name" value="TONB_DEPENDENT_REC_3"/>
    <property type="match status" value="1"/>
</dbReference>
<keyword evidence="4 8" id="KW-0812">Transmembrane</keyword>
<dbReference type="Pfam" id="PF00593">
    <property type="entry name" value="TonB_dep_Rec_b-barrel"/>
    <property type="match status" value="1"/>
</dbReference>
<dbReference type="SUPFAM" id="SSF49464">
    <property type="entry name" value="Carboxypeptidase regulatory domain-like"/>
    <property type="match status" value="1"/>
</dbReference>
<keyword evidence="5 9" id="KW-0798">TonB box</keyword>
<dbReference type="GO" id="GO:0009279">
    <property type="term" value="C:cell outer membrane"/>
    <property type="evidence" value="ECO:0007669"/>
    <property type="project" value="UniProtKB-SubCell"/>
</dbReference>
<keyword evidence="3 8" id="KW-1134">Transmembrane beta strand</keyword>
<dbReference type="InterPro" id="IPR012910">
    <property type="entry name" value="Plug_dom"/>
</dbReference>
<feature type="domain" description="TonB-dependent receptor-like beta-barrel" evidence="11">
    <location>
        <begin position="351"/>
        <end position="824"/>
    </location>
</feature>
<dbReference type="InterPro" id="IPR023996">
    <property type="entry name" value="TonB-dep_OMP_SusC/RagA"/>
</dbReference>
<dbReference type="InterPro" id="IPR008969">
    <property type="entry name" value="CarboxyPept-like_regulatory"/>
</dbReference>
<reference evidence="13 14" key="1">
    <citation type="submission" date="2020-08" db="EMBL/GenBank/DDBJ databases">
        <title>Genomic Encyclopedia of Type Strains, Phase IV (KMG-IV): sequencing the most valuable type-strain genomes for metagenomic binning, comparative biology and taxonomic classification.</title>
        <authorList>
            <person name="Goeker M."/>
        </authorList>
    </citation>
    <scope>NUCLEOTIDE SEQUENCE [LARGE SCALE GENOMIC DNA]</scope>
    <source>
        <strain evidence="13 14">DSM 17976</strain>
    </source>
</reference>
<keyword evidence="2 8" id="KW-0813">Transport</keyword>
<dbReference type="Gene3D" id="2.40.170.20">
    <property type="entry name" value="TonB-dependent receptor, beta-barrel domain"/>
    <property type="match status" value="1"/>
</dbReference>
<comment type="subcellular location">
    <subcellularLocation>
        <location evidence="1 8">Cell outer membrane</location>
        <topology evidence="1 8">Multi-pass membrane protein</topology>
    </subcellularLocation>
</comment>
<evidence type="ECO:0000259" key="11">
    <source>
        <dbReference type="Pfam" id="PF00593"/>
    </source>
</evidence>
<proteinExistence type="inferred from homology"/>
<name>A0A7W5ZNB9_9BACT</name>
<dbReference type="SUPFAM" id="SSF56935">
    <property type="entry name" value="Porins"/>
    <property type="match status" value="1"/>
</dbReference>
<dbReference type="Pfam" id="PF13715">
    <property type="entry name" value="CarbopepD_reg_2"/>
    <property type="match status" value="1"/>
</dbReference>
<comment type="similarity">
    <text evidence="8 9">Belongs to the TonB-dependent receptor family.</text>
</comment>
<dbReference type="InterPro" id="IPR000531">
    <property type="entry name" value="Beta-barrel_TonB"/>
</dbReference>
<evidence type="ECO:0000256" key="9">
    <source>
        <dbReference type="RuleBase" id="RU003357"/>
    </source>
</evidence>
<dbReference type="InterPro" id="IPR023997">
    <property type="entry name" value="TonB-dep_OMP_SusC/RagA_CS"/>
</dbReference>
<feature type="chain" id="PRO_5031110388" evidence="10">
    <location>
        <begin position="20"/>
        <end position="994"/>
    </location>
</feature>
<evidence type="ECO:0000313" key="14">
    <source>
        <dbReference type="Proteomes" id="UP000541352"/>
    </source>
</evidence>
<protein>
    <submittedName>
        <fullName evidence="13">TonB-linked SusC/RagA family outer membrane protein</fullName>
    </submittedName>
</protein>
<evidence type="ECO:0000256" key="6">
    <source>
        <dbReference type="ARBA" id="ARBA00023136"/>
    </source>
</evidence>
<dbReference type="InterPro" id="IPR036942">
    <property type="entry name" value="Beta-barrel_TonB_sf"/>
</dbReference>
<gene>
    <name evidence="13" type="ORF">FHS57_004112</name>
</gene>
<evidence type="ECO:0000313" key="13">
    <source>
        <dbReference type="EMBL" id="MBB3840099.1"/>
    </source>
</evidence>
<keyword evidence="6 8" id="KW-0472">Membrane</keyword>
<dbReference type="AlphaFoldDB" id="A0A7W5ZNB9"/>
<evidence type="ECO:0000256" key="2">
    <source>
        <dbReference type="ARBA" id="ARBA00022448"/>
    </source>
</evidence>
<dbReference type="NCBIfam" id="TIGR04056">
    <property type="entry name" value="OMP_RagA_SusC"/>
    <property type="match status" value="1"/>
</dbReference>
<dbReference type="InterPro" id="IPR037066">
    <property type="entry name" value="Plug_dom_sf"/>
</dbReference>
<dbReference type="Proteomes" id="UP000541352">
    <property type="component" value="Unassembled WGS sequence"/>
</dbReference>
<evidence type="ECO:0000259" key="12">
    <source>
        <dbReference type="Pfam" id="PF07715"/>
    </source>
</evidence>
<dbReference type="Gene3D" id="2.60.40.1120">
    <property type="entry name" value="Carboxypeptidase-like, regulatory domain"/>
    <property type="match status" value="1"/>
</dbReference>
<comment type="caution">
    <text evidence="13">The sequence shown here is derived from an EMBL/GenBank/DDBJ whole genome shotgun (WGS) entry which is preliminary data.</text>
</comment>
<sequence length="994" mass="107418">MKTLTNTLFLLFVGFATLAQNKLTGKVSDEKTKEGIPGVSIAIKGTNLGATTDMNGQFSLAVASTATLVISSVGYETKEVAYTGQATLNISLSEAANELAQVVVVGYGTQRKVDITGATSSIKGEDLAKQPVMTPTQAIQGKVAGVQIISSGRPGSSPNIRIRGTGTALAGTATLFVVDGVLTDDISNINTADITNVDILKDASSTAIYGSRGANGVVIITTKKGTSGKLSVNYNNQIGARQAANLVKMANANEYANYLSAASGRPIQAGNVSTDWYGQILRTAMMQNHNLSISGGSEKATHYLSLGYLTDEGIVINNIFKRFTARLNNDFTLHPKLKIGLMTSYANSRDQNVNLGAAYNNAYRAAPIIPAVENGLYGNTSLYQNVGNAVLDIKNNDDLTLNNRLQGAGYVEFKPLTFLTFRSSMGGDLIFANQRVYNYQFNNDGTTFIQPGGNQRNPNSNLTSRQTTLFRWVWDNTVSYNKQWNDHTFGVMVGTTAEAYSMNTFSAYRRDVPAASNLWYINTGNANTSTNSGDGDKWSRNSYISRANYNFKDKYLLTATLRADGSSRFPIQNRWGYFPSVGLGWVLSEESFMKGQHLFETLKLRASWGRVGNDRIDSDGYLVTVEPNLAYAFGGGTATLGSAITQIKDPNLKWETTEEMDLGVEFSAMNGRLQGEFGFYDKKSRNLLINVKVPSVTGDKDGVVLTNAASIRNTGLEAMLNWRDKISSTVSYRIGANATFNKNSVIGLNGGQPILDGGIGAAQQYTTKTDNGHPVGSFYVLQVLGVFQTDDEISGYKNSKGQVIQPGASAGDFKYQDTNDDGRIDDADRVFAGSYQPKVFFGINLGFTYKSFDFSADAIGNLGNVVYNGKKAFRQALLDNVERSMAYGRWTRGSGIQTEPAANAGNLPASTYFIESGNFIRLNNVTLSYSLPAATLQKAHIGTARVFITAQNIFTLKKYSGFTPELPGDPTRAGIELNAYPTTKTLAVGINVGF</sequence>
<dbReference type="NCBIfam" id="TIGR04057">
    <property type="entry name" value="SusC_RagA_signa"/>
    <property type="match status" value="1"/>
</dbReference>
<feature type="domain" description="TonB-dependent receptor plug" evidence="12">
    <location>
        <begin position="112"/>
        <end position="217"/>
    </location>
</feature>
<evidence type="ECO:0000256" key="3">
    <source>
        <dbReference type="ARBA" id="ARBA00022452"/>
    </source>
</evidence>
<evidence type="ECO:0000256" key="4">
    <source>
        <dbReference type="ARBA" id="ARBA00022692"/>
    </source>
</evidence>
<dbReference type="Gene3D" id="2.170.130.10">
    <property type="entry name" value="TonB-dependent receptor, plug domain"/>
    <property type="match status" value="1"/>
</dbReference>
<keyword evidence="14" id="KW-1185">Reference proteome</keyword>
<evidence type="ECO:0000256" key="10">
    <source>
        <dbReference type="SAM" id="SignalP"/>
    </source>
</evidence>
<keyword evidence="7 8" id="KW-0998">Cell outer membrane</keyword>
<dbReference type="InterPro" id="IPR039426">
    <property type="entry name" value="TonB-dep_rcpt-like"/>
</dbReference>
<dbReference type="EMBL" id="JACIBY010000009">
    <property type="protein sequence ID" value="MBB3840099.1"/>
    <property type="molecule type" value="Genomic_DNA"/>
</dbReference>
<organism evidence="13 14">
    <name type="scientific">Runella defluvii</name>
    <dbReference type="NCBI Taxonomy" id="370973"/>
    <lineage>
        <taxon>Bacteria</taxon>
        <taxon>Pseudomonadati</taxon>
        <taxon>Bacteroidota</taxon>
        <taxon>Cytophagia</taxon>
        <taxon>Cytophagales</taxon>
        <taxon>Spirosomataceae</taxon>
        <taxon>Runella</taxon>
    </lineage>
</organism>